<evidence type="ECO:0000259" key="9">
    <source>
        <dbReference type="Pfam" id="PF12838"/>
    </source>
</evidence>
<dbReference type="InterPro" id="IPR003813">
    <property type="entry name" value="MvhD/FlpD"/>
</dbReference>
<dbReference type="PANTHER" id="PTHR43687">
    <property type="entry name" value="ADENYLYLSULFATE REDUCTASE, BETA SUBUNIT"/>
    <property type="match status" value="1"/>
</dbReference>
<evidence type="ECO:0000256" key="3">
    <source>
        <dbReference type="ARBA" id="ARBA00023002"/>
    </source>
</evidence>
<dbReference type="Pfam" id="PF12838">
    <property type="entry name" value="Fer4_7"/>
    <property type="match status" value="1"/>
</dbReference>
<dbReference type="KEGG" id="ebz:J7S26_01760"/>
<feature type="domain" description="4Fe-4S ferredoxin-type" evidence="7">
    <location>
        <begin position="58"/>
        <end position="80"/>
    </location>
</feature>
<reference evidence="10" key="1">
    <citation type="submission" date="2021-04" db="EMBL/GenBank/DDBJ databases">
        <title>Novel species in family Eggerthellaceae.</title>
        <authorList>
            <person name="Zhang G."/>
        </authorList>
    </citation>
    <scope>NUCLEOTIDE SEQUENCE</scope>
    <source>
        <strain evidence="10">Zg-886</strain>
    </source>
</reference>
<feature type="domain" description="F420-non-reducing hydrogenase iron-sulfur subunit D" evidence="8">
    <location>
        <begin position="107"/>
        <end position="199"/>
    </location>
</feature>
<keyword evidence="3" id="KW-0560">Oxidoreductase</keyword>
<keyword evidence="5" id="KW-0411">Iron-sulfur</keyword>
<dbReference type="PANTHER" id="PTHR43687:SF4">
    <property type="entry name" value="BLR5484 PROTEIN"/>
    <property type="match status" value="1"/>
</dbReference>
<dbReference type="Pfam" id="PF00037">
    <property type="entry name" value="Fer4"/>
    <property type="match status" value="1"/>
</dbReference>
<evidence type="ECO:0000256" key="2">
    <source>
        <dbReference type="ARBA" id="ARBA00022723"/>
    </source>
</evidence>
<dbReference type="GO" id="GO:0046872">
    <property type="term" value="F:metal ion binding"/>
    <property type="evidence" value="ECO:0007669"/>
    <property type="project" value="UniProtKB-KW"/>
</dbReference>
<dbReference type="GO" id="GO:0051539">
    <property type="term" value="F:4 iron, 4 sulfur cluster binding"/>
    <property type="evidence" value="ECO:0007669"/>
    <property type="project" value="UniProtKB-KW"/>
</dbReference>
<dbReference type="Gene3D" id="3.30.70.20">
    <property type="match status" value="2"/>
</dbReference>
<evidence type="ECO:0000259" key="8">
    <source>
        <dbReference type="Pfam" id="PF02662"/>
    </source>
</evidence>
<evidence type="ECO:0000259" key="7">
    <source>
        <dbReference type="Pfam" id="PF00037"/>
    </source>
</evidence>
<dbReference type="RefSeq" id="WP_166338020.1">
    <property type="nucleotide sequence ID" value="NZ_CP072829.1"/>
</dbReference>
<name>A0A9E6MQT3_9ACTN</name>
<dbReference type="Pfam" id="PF02662">
    <property type="entry name" value="FlpD"/>
    <property type="match status" value="1"/>
</dbReference>
<protein>
    <submittedName>
        <fullName evidence="10">4Fe-4S binding protein</fullName>
    </submittedName>
</protein>
<keyword evidence="2" id="KW-0479">Metal-binding</keyword>
<feature type="compositionally biased region" description="Low complexity" evidence="6">
    <location>
        <begin position="236"/>
        <end position="253"/>
    </location>
</feature>
<keyword evidence="4" id="KW-0408">Iron</keyword>
<dbReference type="InterPro" id="IPR017896">
    <property type="entry name" value="4Fe4S_Fe-S-bd"/>
</dbReference>
<feature type="domain" description="4Fe-4S ferredoxin-type" evidence="9">
    <location>
        <begin position="323"/>
        <end position="371"/>
    </location>
</feature>
<evidence type="ECO:0000256" key="4">
    <source>
        <dbReference type="ARBA" id="ARBA00023004"/>
    </source>
</evidence>
<evidence type="ECO:0000256" key="6">
    <source>
        <dbReference type="SAM" id="MobiDB-lite"/>
    </source>
</evidence>
<sequence>MTNVEMGAMVDIIGGVESQLLHVHKNRCVLVRHRHGRCLRCAEVCTTGAIALTDDGITVSPQLCIGCGTCATACPTGCLEAANPTDEELFGQMEASVRESGGLAVVACSAARAAIAQTAGSPNADTGTAWTADGVPAVPVECLGRADESLVVQATAQGAARLVLVSSDCAACAHHAGGTLCAEACACAAALLEAVGATSPVERMSAEEALDAFSWAAADAAAPQTDGVLDPAAHEASPTASPTARTAPSAASLTRRDPRVRTAVRRSVPKSKFAHVQADGTLPHFVPERRLRLFNSLKAMGSPERGPVRTRLWGAVSINTDLCRSCRICTVFCPTGALSRFDTADGSFGADFRPTLCVQCRLCETVCLEGAITVSDEVSTDEFLRGTKRRFTMPPLEWNPNGPTSIPTRMARLFKTNVVQDPQVTLNENEVAKLREYAARRDEERRCARKAAEERDR</sequence>
<evidence type="ECO:0000313" key="11">
    <source>
        <dbReference type="Proteomes" id="UP000671910"/>
    </source>
</evidence>
<proteinExistence type="predicted"/>
<dbReference type="Proteomes" id="UP000671910">
    <property type="component" value="Chromosome"/>
</dbReference>
<dbReference type="PROSITE" id="PS00198">
    <property type="entry name" value="4FE4S_FER_1"/>
    <property type="match status" value="2"/>
</dbReference>
<accession>A0A9E6MQT3</accession>
<dbReference type="InterPro" id="IPR050572">
    <property type="entry name" value="Fe-S_Ferredoxin"/>
</dbReference>
<evidence type="ECO:0000256" key="1">
    <source>
        <dbReference type="ARBA" id="ARBA00022485"/>
    </source>
</evidence>
<dbReference type="AlphaFoldDB" id="A0A9E6MQT3"/>
<organism evidence="10 11">
    <name type="scientific">Xiamenia xianingshaonis</name>
    <dbReference type="NCBI Taxonomy" id="2682776"/>
    <lineage>
        <taxon>Bacteria</taxon>
        <taxon>Bacillati</taxon>
        <taxon>Actinomycetota</taxon>
        <taxon>Coriobacteriia</taxon>
        <taxon>Eggerthellales</taxon>
        <taxon>Eggerthellaceae</taxon>
        <taxon>Xiamenia</taxon>
    </lineage>
</organism>
<dbReference type="EMBL" id="CP072829">
    <property type="protein sequence ID" value="QTU84678.1"/>
    <property type="molecule type" value="Genomic_DNA"/>
</dbReference>
<evidence type="ECO:0000313" key="10">
    <source>
        <dbReference type="EMBL" id="QTU84678.1"/>
    </source>
</evidence>
<dbReference type="GO" id="GO:0016491">
    <property type="term" value="F:oxidoreductase activity"/>
    <property type="evidence" value="ECO:0007669"/>
    <property type="project" value="UniProtKB-KW"/>
</dbReference>
<feature type="region of interest" description="Disordered" evidence="6">
    <location>
        <begin position="228"/>
        <end position="267"/>
    </location>
</feature>
<dbReference type="SUPFAM" id="SSF54862">
    <property type="entry name" value="4Fe-4S ferredoxins"/>
    <property type="match status" value="2"/>
</dbReference>
<keyword evidence="1" id="KW-0004">4Fe-4S</keyword>
<gene>
    <name evidence="10" type="ORF">J7S26_01760</name>
</gene>
<dbReference type="InterPro" id="IPR017900">
    <property type="entry name" value="4Fe4S_Fe_S_CS"/>
</dbReference>
<evidence type="ECO:0000256" key="5">
    <source>
        <dbReference type="ARBA" id="ARBA00023014"/>
    </source>
</evidence>